<evidence type="ECO:0000256" key="6">
    <source>
        <dbReference type="SAM" id="SignalP"/>
    </source>
</evidence>
<evidence type="ECO:0000256" key="1">
    <source>
        <dbReference type="ARBA" id="ARBA00004236"/>
    </source>
</evidence>
<reference evidence="8" key="1">
    <citation type="submission" date="2015-01" db="EMBL/GenBank/DDBJ databases">
        <title>Transcriptome Assembly of Fopius arisanus.</title>
        <authorList>
            <person name="Geib S."/>
        </authorList>
    </citation>
    <scope>NUCLEOTIDE SEQUENCE</scope>
</reference>
<dbReference type="InterPro" id="IPR039596">
    <property type="entry name" value="GAS1"/>
</dbReference>
<evidence type="ECO:0000313" key="10">
    <source>
        <dbReference type="RefSeq" id="XP_011312894.1"/>
    </source>
</evidence>
<dbReference type="AlphaFoldDB" id="A0A0C9QKG8"/>
<keyword evidence="2" id="KW-1003">Cell membrane</keyword>
<keyword evidence="5" id="KW-0325">Glycoprotein</keyword>
<dbReference type="Proteomes" id="UP000694866">
    <property type="component" value="Unplaced"/>
</dbReference>
<dbReference type="EMBL" id="GBYB01004059">
    <property type="protein sequence ID" value="JAG73826.1"/>
    <property type="molecule type" value="Transcribed_RNA"/>
</dbReference>
<accession>A0A9R1TPC4</accession>
<evidence type="ECO:0000259" key="7">
    <source>
        <dbReference type="SMART" id="SM00907"/>
    </source>
</evidence>
<evidence type="ECO:0000256" key="2">
    <source>
        <dbReference type="ARBA" id="ARBA00022475"/>
    </source>
</evidence>
<comment type="subcellular location">
    <subcellularLocation>
        <location evidence="1">Cell membrane</location>
    </subcellularLocation>
</comment>
<feature type="signal peptide" evidence="6">
    <location>
        <begin position="1"/>
        <end position="35"/>
    </location>
</feature>
<feature type="domain" description="GDNF/GAS1" evidence="7">
    <location>
        <begin position="140"/>
        <end position="217"/>
    </location>
</feature>
<organism evidence="8">
    <name type="scientific">Fopius arisanus</name>
    <dbReference type="NCBI Taxonomy" id="64838"/>
    <lineage>
        <taxon>Eukaryota</taxon>
        <taxon>Metazoa</taxon>
        <taxon>Ecdysozoa</taxon>
        <taxon>Arthropoda</taxon>
        <taxon>Hexapoda</taxon>
        <taxon>Insecta</taxon>
        <taxon>Pterygota</taxon>
        <taxon>Neoptera</taxon>
        <taxon>Endopterygota</taxon>
        <taxon>Hymenoptera</taxon>
        <taxon>Apocrita</taxon>
        <taxon>Ichneumonoidea</taxon>
        <taxon>Braconidae</taxon>
        <taxon>Opiinae</taxon>
        <taxon>Fopius</taxon>
    </lineage>
</organism>
<gene>
    <name evidence="8" type="primary">Gas1</name>
    <name evidence="10" type="synonym">LOC105272444</name>
    <name evidence="8" type="ORF">g.10388</name>
</gene>
<reference evidence="10" key="2">
    <citation type="submission" date="2025-04" db="UniProtKB">
        <authorList>
            <consortium name="RefSeq"/>
        </authorList>
    </citation>
    <scope>IDENTIFICATION</scope>
    <source>
        <strain evidence="10">USDA-PBARC FA_bdor</strain>
        <tissue evidence="10">Whole organism</tissue>
    </source>
</reference>
<evidence type="ECO:0000313" key="9">
    <source>
        <dbReference type="Proteomes" id="UP000694866"/>
    </source>
</evidence>
<dbReference type="Pfam" id="PF02351">
    <property type="entry name" value="GDNF"/>
    <property type="match status" value="1"/>
</dbReference>
<name>A0A0C9QKG8_9HYME</name>
<protein>
    <submittedName>
        <fullName evidence="8">Gas1 protein</fullName>
    </submittedName>
    <submittedName>
        <fullName evidence="10">Growth arrest-specific protein 1</fullName>
    </submittedName>
</protein>
<accession>A0A0C9QKG8</accession>
<sequence length="262" mass="29044">MCKYLESEIRRRRMSRKVQWSFMLSALMVLTVVAADDETNTTGISISCENARVKCAFRSGCGTALQQYIGSCASDLRGGVTSCPETCLLTLIALSSTDEGKQLMTCTCSESDSMCIRSKQRVEVCRASVLNTLNKTRVSCKIATTICNADTICSTALSYYHLHCRSMIHGKKCTHRCKNSIDILSRQEKAAKLNTCLCDGAEDHECREIHRNMNNLCFGRNHHDYTDHEDTDHDTIPAGGLSTIAEAHLILGLVLLVYISQD</sequence>
<dbReference type="GO" id="GO:0005886">
    <property type="term" value="C:plasma membrane"/>
    <property type="evidence" value="ECO:0007669"/>
    <property type="project" value="UniProtKB-SubCell"/>
</dbReference>
<evidence type="ECO:0000313" key="8">
    <source>
        <dbReference type="EMBL" id="JAG73826.1"/>
    </source>
</evidence>
<keyword evidence="4" id="KW-0472">Membrane</keyword>
<dbReference type="GO" id="GO:0051726">
    <property type="term" value="P:regulation of cell cycle"/>
    <property type="evidence" value="ECO:0007669"/>
    <property type="project" value="InterPro"/>
</dbReference>
<feature type="chain" id="PRO_5044541474" evidence="6">
    <location>
        <begin position="36"/>
        <end position="262"/>
    </location>
</feature>
<dbReference type="RefSeq" id="XP_011312894.1">
    <property type="nucleotide sequence ID" value="XM_011314592.1"/>
</dbReference>
<proteinExistence type="predicted"/>
<dbReference type="PANTHER" id="PTHR16840:SF3">
    <property type="entry name" value="GROWTH ARREST-SPECIFIC PROTEIN 1"/>
    <property type="match status" value="1"/>
</dbReference>
<keyword evidence="3 6" id="KW-0732">Signal</keyword>
<dbReference type="GeneID" id="105272444"/>
<dbReference type="SMART" id="SM00907">
    <property type="entry name" value="GDNF"/>
    <property type="match status" value="1"/>
</dbReference>
<evidence type="ECO:0000256" key="5">
    <source>
        <dbReference type="ARBA" id="ARBA00023180"/>
    </source>
</evidence>
<dbReference type="OrthoDB" id="5950623at2759"/>
<dbReference type="InterPro" id="IPR016017">
    <property type="entry name" value="GDNF/GAS1"/>
</dbReference>
<evidence type="ECO:0000256" key="3">
    <source>
        <dbReference type="ARBA" id="ARBA00022729"/>
    </source>
</evidence>
<keyword evidence="9" id="KW-1185">Reference proteome</keyword>
<evidence type="ECO:0000256" key="4">
    <source>
        <dbReference type="ARBA" id="ARBA00023136"/>
    </source>
</evidence>
<dbReference type="PANTHER" id="PTHR16840">
    <property type="entry name" value="GROWTH ARREST-SPECIFIC PROTEIN 1"/>
    <property type="match status" value="1"/>
</dbReference>
<dbReference type="KEGG" id="fas:105272444"/>